<gene>
    <name evidence="1" type="ORF">QO014_002036</name>
</gene>
<proteinExistence type="predicted"/>
<comment type="caution">
    <text evidence="1">The sequence shown here is derived from an EMBL/GenBank/DDBJ whole genome shotgun (WGS) entry which is preliminary data.</text>
</comment>
<dbReference type="Pfam" id="PF10636">
    <property type="entry name" value="hemP"/>
    <property type="match status" value="1"/>
</dbReference>
<dbReference type="EMBL" id="JAUSVO010000002">
    <property type="protein sequence ID" value="MDQ0437651.1"/>
    <property type="molecule type" value="Genomic_DNA"/>
</dbReference>
<accession>A0ABU0H854</accession>
<dbReference type="InterPro" id="IPR019600">
    <property type="entry name" value="Hemin_uptake_protein_HemP"/>
</dbReference>
<organism evidence="1 2">
    <name type="scientific">Kaistia dalseonensis</name>
    <dbReference type="NCBI Taxonomy" id="410840"/>
    <lineage>
        <taxon>Bacteria</taxon>
        <taxon>Pseudomonadati</taxon>
        <taxon>Pseudomonadota</taxon>
        <taxon>Alphaproteobacteria</taxon>
        <taxon>Hyphomicrobiales</taxon>
        <taxon>Kaistiaceae</taxon>
        <taxon>Kaistia</taxon>
    </lineage>
</organism>
<sequence length="123" mass="13279">MLGRTQPKQRLGFSAERIDGSDVSLAVIGKDEYASQLNCCEWFATLEQLKKATVPAVVKASAAMHTPSPADEKTEPIDPAAASELKVVSSADLFGGAREIVIRHAGENYRLRVTRAGKLILNK</sequence>
<protein>
    <submittedName>
        <fullName evidence="1">Hemin uptake protein HemP</fullName>
    </submittedName>
</protein>
<dbReference type="Proteomes" id="UP001241603">
    <property type="component" value="Unassembled WGS sequence"/>
</dbReference>
<name>A0ABU0H854_9HYPH</name>
<reference evidence="1 2" key="1">
    <citation type="submission" date="2023-07" db="EMBL/GenBank/DDBJ databases">
        <title>Genomic Encyclopedia of Type Strains, Phase IV (KMG-IV): sequencing the most valuable type-strain genomes for metagenomic binning, comparative biology and taxonomic classification.</title>
        <authorList>
            <person name="Goeker M."/>
        </authorList>
    </citation>
    <scope>NUCLEOTIDE SEQUENCE [LARGE SCALE GENOMIC DNA]</scope>
    <source>
        <strain evidence="1 2">B6-8</strain>
    </source>
</reference>
<evidence type="ECO:0000313" key="1">
    <source>
        <dbReference type="EMBL" id="MDQ0437651.1"/>
    </source>
</evidence>
<evidence type="ECO:0000313" key="2">
    <source>
        <dbReference type="Proteomes" id="UP001241603"/>
    </source>
</evidence>
<dbReference type="Gene3D" id="2.10.70.10">
    <property type="entry name" value="Complement Module, domain 1"/>
    <property type="match status" value="1"/>
</dbReference>
<keyword evidence="2" id="KW-1185">Reference proteome</keyword>